<keyword evidence="3" id="KW-1185">Reference proteome</keyword>
<name>A0A835UCT3_VANPL</name>
<dbReference type="EMBL" id="JADCNM010000013">
    <property type="protein sequence ID" value="KAG0455826.1"/>
    <property type="molecule type" value="Genomic_DNA"/>
</dbReference>
<evidence type="ECO:0000313" key="3">
    <source>
        <dbReference type="Proteomes" id="UP000636800"/>
    </source>
</evidence>
<comment type="caution">
    <text evidence="1">The sequence shown here is derived from an EMBL/GenBank/DDBJ whole genome shotgun (WGS) entry which is preliminary data.</text>
</comment>
<accession>A0A835UCT3</accession>
<organism evidence="1 3">
    <name type="scientific">Vanilla planifolia</name>
    <name type="common">Vanilla</name>
    <dbReference type="NCBI Taxonomy" id="51239"/>
    <lineage>
        <taxon>Eukaryota</taxon>
        <taxon>Viridiplantae</taxon>
        <taxon>Streptophyta</taxon>
        <taxon>Embryophyta</taxon>
        <taxon>Tracheophyta</taxon>
        <taxon>Spermatophyta</taxon>
        <taxon>Magnoliopsida</taxon>
        <taxon>Liliopsida</taxon>
        <taxon>Asparagales</taxon>
        <taxon>Orchidaceae</taxon>
        <taxon>Vanilloideae</taxon>
        <taxon>Vanilleae</taxon>
        <taxon>Vanilla</taxon>
    </lineage>
</organism>
<dbReference type="Proteomes" id="UP000636800">
    <property type="component" value="Chromosome 13"/>
</dbReference>
<dbReference type="EMBL" id="JADCNL010000013">
    <property type="protein sequence ID" value="KAG0454631.1"/>
    <property type="molecule type" value="Genomic_DNA"/>
</dbReference>
<protein>
    <submittedName>
        <fullName evidence="1">Uncharacterized protein</fullName>
    </submittedName>
</protein>
<evidence type="ECO:0000313" key="1">
    <source>
        <dbReference type="EMBL" id="KAG0454631.1"/>
    </source>
</evidence>
<reference evidence="3 4" key="1">
    <citation type="journal article" date="2020" name="Nat. Food">
        <title>A phased Vanilla planifolia genome enables genetic improvement of flavour and production.</title>
        <authorList>
            <person name="Hasing T."/>
            <person name="Tang H."/>
            <person name="Brym M."/>
            <person name="Khazi F."/>
            <person name="Huang T."/>
            <person name="Chambers A.H."/>
        </authorList>
    </citation>
    <scope>NUCLEOTIDE SEQUENCE [LARGE SCALE GENOMIC DNA]</scope>
    <source>
        <tissue evidence="1">Leaf</tissue>
    </source>
</reference>
<evidence type="ECO:0000313" key="2">
    <source>
        <dbReference type="EMBL" id="KAG0455826.1"/>
    </source>
</evidence>
<sequence>MAINAQVLMEMEIPEAILTHFRVSIFYLWLKACLPEIRTSSLCQNGRRAWGPKVPQHHGGILDRRAVSPSVDSSRRSTVVDLKNRIEALGGHLEPKMHNTCWRLGHLARLRRGAV</sequence>
<dbReference type="AlphaFoldDB" id="A0A835UCT3"/>
<proteinExistence type="predicted"/>
<gene>
    <name evidence="2" type="ORF">HPP92_023614</name>
    <name evidence="1" type="ORF">HPP92_023923</name>
</gene>
<dbReference type="Proteomes" id="UP000639772">
    <property type="component" value="Chromosome 13"/>
</dbReference>
<evidence type="ECO:0000313" key="4">
    <source>
        <dbReference type="Proteomes" id="UP000639772"/>
    </source>
</evidence>